<dbReference type="Proteomes" id="UP001497457">
    <property type="component" value="Chromosome 4rd"/>
</dbReference>
<gene>
    <name evidence="2" type="ORF">URODEC1_LOCUS96201</name>
</gene>
<dbReference type="Pfam" id="PF03004">
    <property type="entry name" value="Transposase_24"/>
    <property type="match status" value="1"/>
</dbReference>
<dbReference type="InterPro" id="IPR004252">
    <property type="entry name" value="Probable_transposase_24"/>
</dbReference>
<feature type="region of interest" description="Disordered" evidence="1">
    <location>
        <begin position="53"/>
        <end position="113"/>
    </location>
</feature>
<keyword evidence="3" id="KW-1185">Reference proteome</keyword>
<sequence length="590" mass="65749">MTTKGGQKKPQGSRTAGPTLNPYELQRLRQCMSNSKRMEELGISWIAQDLHRAMAPEKRKRPCRNSEESGSEYDPTLDDTNARDLMDVDSAKTSEKGSKKANTQTSDVPASGVKFRSRKRVFAPPAVCTRSTKSNPQPNASLTASDLRAAIEDAGISLHDENTNMTTGADISLHDQNTNMTTGGDISLHDQNTNMTTGEVFAQQDGHTAMAEGNHADGNHAVMTNQVEECNPGANMGHGLQGLRRSQRNGFAQQDDHTAMVEGADVTHPNGNHAAMNNQAEEEWNRGTNMGHGLQRMSRARRGKLRVAIPEGHTRPVVPLVAAKFATECNIIVRNHIPVFTHWKAYKRDPQWFDSFRHYLQAKFEIDIEDPIVKKACLEMMKTAVLQQRHRLKRDYFDTYPLHLVPKTSPVKSMTNEQWIALVESWKSPKKMDECNTNRNNRSKVQFPQTTGSRSYEVFIENIGDKYKDEEPTALDLFKECHLSRTNGFKPAVQAAIAEMENNLSAPTGSEGIEGGEGSEQPKTVNEVVHDVLSNKTKKNKFLQNVGIQIERPTCSVENPQPDLAAENAELRAIVSSQRAQLEELSKEVQ</sequence>
<dbReference type="AlphaFoldDB" id="A0ABC9EHY7"/>
<proteinExistence type="predicted"/>
<feature type="compositionally biased region" description="Basic and acidic residues" evidence="1">
    <location>
        <begin position="80"/>
        <end position="98"/>
    </location>
</feature>
<dbReference type="EMBL" id="OZ075114">
    <property type="protein sequence ID" value="CAL5058495.1"/>
    <property type="molecule type" value="Genomic_DNA"/>
</dbReference>
<dbReference type="PANTHER" id="PTHR33063:SF13">
    <property type="entry name" value="OS02G0583500 PROTEIN"/>
    <property type="match status" value="1"/>
</dbReference>
<evidence type="ECO:0008006" key="4">
    <source>
        <dbReference type="Google" id="ProtNLM"/>
    </source>
</evidence>
<evidence type="ECO:0000256" key="1">
    <source>
        <dbReference type="SAM" id="MobiDB-lite"/>
    </source>
</evidence>
<reference evidence="2" key="1">
    <citation type="submission" date="2024-10" db="EMBL/GenBank/DDBJ databases">
        <authorList>
            <person name="Ryan C."/>
        </authorList>
    </citation>
    <scope>NUCLEOTIDE SEQUENCE [LARGE SCALE GENOMIC DNA]</scope>
</reference>
<protein>
    <recommendedName>
        <fullName evidence="4">Transposase</fullName>
    </recommendedName>
</protein>
<name>A0ABC9EHY7_9POAL</name>
<dbReference type="PANTHER" id="PTHR33063">
    <property type="entry name" value="OS02G0583500 PROTEIN"/>
    <property type="match status" value="1"/>
</dbReference>
<feature type="region of interest" description="Disordered" evidence="1">
    <location>
        <begin position="1"/>
        <end position="24"/>
    </location>
</feature>
<accession>A0ABC9EHY7</accession>
<evidence type="ECO:0000313" key="3">
    <source>
        <dbReference type="Proteomes" id="UP001497457"/>
    </source>
</evidence>
<evidence type="ECO:0000313" key="2">
    <source>
        <dbReference type="EMBL" id="CAL5058495.1"/>
    </source>
</evidence>
<organism evidence="2 3">
    <name type="scientific">Urochloa decumbens</name>
    <dbReference type="NCBI Taxonomy" id="240449"/>
    <lineage>
        <taxon>Eukaryota</taxon>
        <taxon>Viridiplantae</taxon>
        <taxon>Streptophyta</taxon>
        <taxon>Embryophyta</taxon>
        <taxon>Tracheophyta</taxon>
        <taxon>Spermatophyta</taxon>
        <taxon>Magnoliopsida</taxon>
        <taxon>Liliopsida</taxon>
        <taxon>Poales</taxon>
        <taxon>Poaceae</taxon>
        <taxon>PACMAD clade</taxon>
        <taxon>Panicoideae</taxon>
        <taxon>Panicodae</taxon>
        <taxon>Paniceae</taxon>
        <taxon>Melinidinae</taxon>
        <taxon>Urochloa</taxon>
    </lineage>
</organism>
<feature type="compositionally biased region" description="Polar residues" evidence="1">
    <location>
        <begin position="1"/>
        <end position="18"/>
    </location>
</feature>